<evidence type="ECO:0000313" key="2">
    <source>
        <dbReference type="EMBL" id="ELT98803.1"/>
    </source>
</evidence>
<dbReference type="Proteomes" id="UP000014760">
    <property type="component" value="Unassembled WGS sequence"/>
</dbReference>
<feature type="region of interest" description="Disordered" evidence="1">
    <location>
        <begin position="213"/>
        <end position="244"/>
    </location>
</feature>
<dbReference type="EMBL" id="AMQN01002022">
    <property type="status" value="NOT_ANNOTATED_CDS"/>
    <property type="molecule type" value="Genomic_DNA"/>
</dbReference>
<dbReference type="HOGENOM" id="CLU_840048_0_0_1"/>
<feature type="region of interest" description="Disordered" evidence="1">
    <location>
        <begin position="283"/>
        <end position="331"/>
    </location>
</feature>
<reference evidence="2 4" key="2">
    <citation type="journal article" date="2013" name="Nature">
        <title>Insights into bilaterian evolution from three spiralian genomes.</title>
        <authorList>
            <person name="Simakov O."/>
            <person name="Marletaz F."/>
            <person name="Cho S.J."/>
            <person name="Edsinger-Gonzales E."/>
            <person name="Havlak P."/>
            <person name="Hellsten U."/>
            <person name="Kuo D.H."/>
            <person name="Larsson T."/>
            <person name="Lv J."/>
            <person name="Arendt D."/>
            <person name="Savage R."/>
            <person name="Osoegawa K."/>
            <person name="de Jong P."/>
            <person name="Grimwood J."/>
            <person name="Chapman J.A."/>
            <person name="Shapiro H."/>
            <person name="Aerts A."/>
            <person name="Otillar R.P."/>
            <person name="Terry A.Y."/>
            <person name="Boore J.L."/>
            <person name="Grigoriev I.V."/>
            <person name="Lindberg D.R."/>
            <person name="Seaver E.C."/>
            <person name="Weisblat D.A."/>
            <person name="Putnam N.H."/>
            <person name="Rokhsar D.S."/>
        </authorList>
    </citation>
    <scope>NUCLEOTIDE SEQUENCE</scope>
    <source>
        <strain evidence="2 4">I ESC-2004</strain>
    </source>
</reference>
<name>R7TY42_CAPTE</name>
<keyword evidence="4" id="KW-1185">Reference proteome</keyword>
<dbReference type="EnsemblMetazoa" id="CapteT191861">
    <property type="protein sequence ID" value="CapteP191861"/>
    <property type="gene ID" value="CapteG191861"/>
</dbReference>
<evidence type="ECO:0000313" key="4">
    <source>
        <dbReference type="Proteomes" id="UP000014760"/>
    </source>
</evidence>
<organism evidence="2">
    <name type="scientific">Capitella teleta</name>
    <name type="common">Polychaete worm</name>
    <dbReference type="NCBI Taxonomy" id="283909"/>
    <lineage>
        <taxon>Eukaryota</taxon>
        <taxon>Metazoa</taxon>
        <taxon>Spiralia</taxon>
        <taxon>Lophotrochozoa</taxon>
        <taxon>Annelida</taxon>
        <taxon>Polychaeta</taxon>
        <taxon>Sedentaria</taxon>
        <taxon>Scolecida</taxon>
        <taxon>Capitellidae</taxon>
        <taxon>Capitella</taxon>
    </lineage>
</organism>
<dbReference type="OrthoDB" id="533763at2759"/>
<reference evidence="3" key="3">
    <citation type="submission" date="2015-06" db="UniProtKB">
        <authorList>
            <consortium name="EnsemblMetazoa"/>
        </authorList>
    </citation>
    <scope>IDENTIFICATION</scope>
</reference>
<dbReference type="PANTHER" id="PTHR10773:SF19">
    <property type="match status" value="1"/>
</dbReference>
<dbReference type="PANTHER" id="PTHR10773">
    <property type="entry name" value="DNA-DIRECTED RNA POLYMERASES I, II, AND III SUBUNIT RPABC2"/>
    <property type="match status" value="1"/>
</dbReference>
<sequence length="331" mass="38151">MYVMYEEQCRDLSRTPIKKWLYEEIFQTELNLSFHHPKKDLCDLCEKYKVTEETDELKKQYESYMQRKEESRLHKSNDKKNAQSDPSHVLVTFDREKVFSCWAKQKNCINAGMFLQFLANQSTTIETITQKFMESGHSQMEVDTVHSTVERLGSVNKVYSPHDWYAIVQSWRSSQPYEVIEMTFKDFKDHKTPSLALFKNKNKADDDFQNSKRQLSLDSRPEKREATPGSHFTKWPPPTTSGRANCGKALSIDAGLSASQFKEFVRGQFPALVFESHELTPGQTFSELNTPKHDDKHGHECEPFSVGSPAQLSGNDTAHKQFGPFEKSGPE</sequence>
<gene>
    <name evidence="2" type="ORF">CAPTEDRAFT_191861</name>
</gene>
<evidence type="ECO:0000313" key="3">
    <source>
        <dbReference type="EnsemblMetazoa" id="CapteP191861"/>
    </source>
</evidence>
<dbReference type="AlphaFoldDB" id="R7TY42"/>
<protein>
    <submittedName>
        <fullName evidence="2 3">Uncharacterized protein</fullName>
    </submittedName>
</protein>
<feature type="compositionally biased region" description="Basic and acidic residues" evidence="1">
    <location>
        <begin position="290"/>
        <end position="302"/>
    </location>
</feature>
<reference evidence="4" key="1">
    <citation type="submission" date="2012-12" db="EMBL/GenBank/DDBJ databases">
        <authorList>
            <person name="Hellsten U."/>
            <person name="Grimwood J."/>
            <person name="Chapman J.A."/>
            <person name="Shapiro H."/>
            <person name="Aerts A."/>
            <person name="Otillar R.P."/>
            <person name="Terry A.Y."/>
            <person name="Boore J.L."/>
            <person name="Simakov O."/>
            <person name="Marletaz F."/>
            <person name="Cho S.-J."/>
            <person name="Edsinger-Gonzales E."/>
            <person name="Havlak P."/>
            <person name="Kuo D.-H."/>
            <person name="Larsson T."/>
            <person name="Lv J."/>
            <person name="Arendt D."/>
            <person name="Savage R."/>
            <person name="Osoegawa K."/>
            <person name="de Jong P."/>
            <person name="Lindberg D.R."/>
            <person name="Seaver E.C."/>
            <person name="Weisblat D.A."/>
            <person name="Putnam N.H."/>
            <person name="Grigoriev I.V."/>
            <person name="Rokhsar D.S."/>
        </authorList>
    </citation>
    <scope>NUCLEOTIDE SEQUENCE</scope>
    <source>
        <strain evidence="4">I ESC-2004</strain>
    </source>
</reference>
<dbReference type="EMBL" id="KB307554">
    <property type="protein sequence ID" value="ELT98803.1"/>
    <property type="molecule type" value="Genomic_DNA"/>
</dbReference>
<proteinExistence type="predicted"/>
<evidence type="ECO:0000256" key="1">
    <source>
        <dbReference type="SAM" id="MobiDB-lite"/>
    </source>
</evidence>
<accession>R7TY42</accession>